<gene>
    <name evidence="2" type="ORF">EHR06_13465</name>
</gene>
<evidence type="ECO:0000313" key="3">
    <source>
        <dbReference type="Proteomes" id="UP000297241"/>
    </source>
</evidence>
<organism evidence="2 3">
    <name type="scientific">Leptospira dzoumogneensis</name>
    <dbReference type="NCBI Taxonomy" id="2484904"/>
    <lineage>
        <taxon>Bacteria</taxon>
        <taxon>Pseudomonadati</taxon>
        <taxon>Spirochaetota</taxon>
        <taxon>Spirochaetia</taxon>
        <taxon>Leptospirales</taxon>
        <taxon>Leptospiraceae</taxon>
        <taxon>Leptospira</taxon>
    </lineage>
</organism>
<reference evidence="2" key="1">
    <citation type="journal article" date="2019" name="PLoS Negl. Trop. Dis.">
        <title>Revisiting the worldwide diversity of Leptospira species in the environment.</title>
        <authorList>
            <person name="Vincent A.T."/>
            <person name="Schiettekatte O."/>
            <person name="Bourhy P."/>
            <person name="Veyrier F.J."/>
            <person name="Picardeau M."/>
        </authorList>
    </citation>
    <scope>NUCLEOTIDE SEQUENCE [LARGE SCALE GENOMIC DNA]</scope>
    <source>
        <strain evidence="2">201601113</strain>
    </source>
</reference>
<dbReference type="AlphaFoldDB" id="A0A4Z1ACI8"/>
<feature type="signal peptide" evidence="1">
    <location>
        <begin position="1"/>
        <end position="26"/>
    </location>
</feature>
<evidence type="ECO:0008006" key="4">
    <source>
        <dbReference type="Google" id="ProtNLM"/>
    </source>
</evidence>
<evidence type="ECO:0000256" key="1">
    <source>
        <dbReference type="SAM" id="SignalP"/>
    </source>
</evidence>
<sequence>MRLLLNLKIFTPSLFLLLTLACSNNGDTTSTDDTAASLLYSAYGASFTPVPTGGCADSAVPTIVTGGTATFSGASYYYYFYSFTGNGATNTFNVSFTSGEADLWIGTENSVLIPTDFSQVEVRSENIGTESYSGLSTTNGSTRCLVIPVTDAGTITLSVQ</sequence>
<protein>
    <recommendedName>
        <fullName evidence="4">Peptidase A1 domain-containing protein</fullName>
    </recommendedName>
</protein>
<keyword evidence="1" id="KW-0732">Signal</keyword>
<dbReference type="RefSeq" id="WP_135757466.1">
    <property type="nucleotide sequence ID" value="NZ_RQHS01000018.1"/>
</dbReference>
<comment type="caution">
    <text evidence="2">The sequence shown here is derived from an EMBL/GenBank/DDBJ whole genome shotgun (WGS) entry which is preliminary data.</text>
</comment>
<accession>A0A4Z1ACI8</accession>
<dbReference type="Proteomes" id="UP000297241">
    <property type="component" value="Unassembled WGS sequence"/>
</dbReference>
<proteinExistence type="predicted"/>
<keyword evidence="3" id="KW-1185">Reference proteome</keyword>
<evidence type="ECO:0000313" key="2">
    <source>
        <dbReference type="EMBL" id="TGM98922.1"/>
    </source>
</evidence>
<name>A0A4Z1ACI8_9LEPT</name>
<feature type="chain" id="PRO_5021408351" description="Peptidase A1 domain-containing protein" evidence="1">
    <location>
        <begin position="27"/>
        <end position="160"/>
    </location>
</feature>
<dbReference type="OrthoDB" id="329553at2"/>
<dbReference type="PROSITE" id="PS51257">
    <property type="entry name" value="PROKAR_LIPOPROTEIN"/>
    <property type="match status" value="1"/>
</dbReference>
<dbReference type="EMBL" id="RQHS01000018">
    <property type="protein sequence ID" value="TGM98922.1"/>
    <property type="molecule type" value="Genomic_DNA"/>
</dbReference>